<dbReference type="GO" id="GO:0046872">
    <property type="term" value="F:metal ion binding"/>
    <property type="evidence" value="ECO:0007669"/>
    <property type="project" value="UniProtKB-KW"/>
</dbReference>
<dbReference type="Proteomes" id="UP000307440">
    <property type="component" value="Unassembled WGS sequence"/>
</dbReference>
<keyword evidence="5 12" id="KW-0732">Signal</keyword>
<organism evidence="13 14">
    <name type="scientific">Coprinopsis marcescibilis</name>
    <name type="common">Agaric fungus</name>
    <name type="synonym">Psathyrella marcescibilis</name>
    <dbReference type="NCBI Taxonomy" id="230819"/>
    <lineage>
        <taxon>Eukaryota</taxon>
        <taxon>Fungi</taxon>
        <taxon>Dikarya</taxon>
        <taxon>Basidiomycota</taxon>
        <taxon>Agaricomycotina</taxon>
        <taxon>Agaricomycetes</taxon>
        <taxon>Agaricomycetidae</taxon>
        <taxon>Agaricales</taxon>
        <taxon>Agaricineae</taxon>
        <taxon>Psathyrellaceae</taxon>
        <taxon>Coprinopsis</taxon>
    </lineage>
</organism>
<evidence type="ECO:0000313" key="13">
    <source>
        <dbReference type="EMBL" id="TFK27566.1"/>
    </source>
</evidence>
<evidence type="ECO:0000256" key="2">
    <source>
        <dbReference type="ARBA" id="ARBA00004613"/>
    </source>
</evidence>
<evidence type="ECO:0000256" key="12">
    <source>
        <dbReference type="SAM" id="SignalP"/>
    </source>
</evidence>
<dbReference type="OrthoDB" id="2019572at2759"/>
<keyword evidence="7" id="KW-0186">Copper</keyword>
<dbReference type="EMBL" id="ML210163">
    <property type="protein sequence ID" value="TFK27566.1"/>
    <property type="molecule type" value="Genomic_DNA"/>
</dbReference>
<sequence length="309" mass="33692">MPSTPLFSNKTKTSVVIATSVFLLCWAAAPVKGHVGVWAPGMYCGKGNQEGVDDNNSNTISQPMHNLTRSDWWFHHHDSCDQFPPPVGEFLEIPSGGELTVELAVNRAFTTRSAHPELGEFTNGKNQMGPDGISDEGCIWEPNIHTKSELEAAGTAFAISYVDSLSRVTPENLVVFSVLYHTPWRRLATYSVPKLPKCPTGGCICAWGWVPNGCGTDDFYMQGFRCQVTDPVKSAKVMVAKAKPPVWCEDDLTKCAKGSKQLLYWGQQDGNNVAVEGQDLDGNAKRPGYNFKMGFAPGAQNDIFVGSVL</sequence>
<evidence type="ECO:0000256" key="6">
    <source>
        <dbReference type="ARBA" id="ARBA00023002"/>
    </source>
</evidence>
<evidence type="ECO:0000256" key="11">
    <source>
        <dbReference type="ARBA" id="ARBA00046340"/>
    </source>
</evidence>
<proteinExistence type="inferred from homology"/>
<keyword evidence="9" id="KW-1015">Disulfide bond</keyword>
<evidence type="ECO:0000256" key="4">
    <source>
        <dbReference type="ARBA" id="ARBA00022723"/>
    </source>
</evidence>
<dbReference type="Pfam" id="PF22810">
    <property type="entry name" value="LPMO_AA14"/>
    <property type="match status" value="1"/>
</dbReference>
<keyword evidence="8" id="KW-0503">Monooxygenase</keyword>
<accession>A0A5C3L5Z4</accession>
<feature type="signal peptide" evidence="12">
    <location>
        <begin position="1"/>
        <end position="33"/>
    </location>
</feature>
<evidence type="ECO:0000256" key="7">
    <source>
        <dbReference type="ARBA" id="ARBA00023008"/>
    </source>
</evidence>
<dbReference type="AlphaFoldDB" id="A0A5C3L5Z4"/>
<keyword evidence="10" id="KW-0325">Glycoprotein</keyword>
<keyword evidence="3" id="KW-0964">Secreted</keyword>
<keyword evidence="6" id="KW-0560">Oxidoreductase</keyword>
<keyword evidence="14" id="KW-1185">Reference proteome</keyword>
<evidence type="ECO:0000256" key="8">
    <source>
        <dbReference type="ARBA" id="ARBA00023033"/>
    </source>
</evidence>
<keyword evidence="4" id="KW-0479">Metal-binding</keyword>
<evidence type="ECO:0000256" key="10">
    <source>
        <dbReference type="ARBA" id="ARBA00023180"/>
    </source>
</evidence>
<dbReference type="GO" id="GO:0005576">
    <property type="term" value="C:extracellular region"/>
    <property type="evidence" value="ECO:0007669"/>
    <property type="project" value="UniProtKB-SubCell"/>
</dbReference>
<feature type="chain" id="PRO_5022979452" evidence="12">
    <location>
        <begin position="34"/>
        <end position="309"/>
    </location>
</feature>
<evidence type="ECO:0000256" key="1">
    <source>
        <dbReference type="ARBA" id="ARBA00001973"/>
    </source>
</evidence>
<evidence type="ECO:0000256" key="5">
    <source>
        <dbReference type="ARBA" id="ARBA00022729"/>
    </source>
</evidence>
<comment type="similarity">
    <text evidence="11">Belongs to the polysaccharide monooxygenase AA14 family.</text>
</comment>
<dbReference type="STRING" id="230819.A0A5C3L5Z4"/>
<gene>
    <name evidence="13" type="ORF">FA15DRAFT_754149</name>
</gene>
<evidence type="ECO:0000313" key="14">
    <source>
        <dbReference type="Proteomes" id="UP000307440"/>
    </source>
</evidence>
<dbReference type="InterPro" id="IPR054497">
    <property type="entry name" value="LPMO_AA14"/>
</dbReference>
<reference evidence="13 14" key="1">
    <citation type="journal article" date="2019" name="Nat. Ecol. Evol.">
        <title>Megaphylogeny resolves global patterns of mushroom evolution.</title>
        <authorList>
            <person name="Varga T."/>
            <person name="Krizsan K."/>
            <person name="Foldi C."/>
            <person name="Dima B."/>
            <person name="Sanchez-Garcia M."/>
            <person name="Sanchez-Ramirez S."/>
            <person name="Szollosi G.J."/>
            <person name="Szarkandi J.G."/>
            <person name="Papp V."/>
            <person name="Albert L."/>
            <person name="Andreopoulos W."/>
            <person name="Angelini C."/>
            <person name="Antonin V."/>
            <person name="Barry K.W."/>
            <person name="Bougher N.L."/>
            <person name="Buchanan P."/>
            <person name="Buyck B."/>
            <person name="Bense V."/>
            <person name="Catcheside P."/>
            <person name="Chovatia M."/>
            <person name="Cooper J."/>
            <person name="Damon W."/>
            <person name="Desjardin D."/>
            <person name="Finy P."/>
            <person name="Geml J."/>
            <person name="Haridas S."/>
            <person name="Hughes K."/>
            <person name="Justo A."/>
            <person name="Karasinski D."/>
            <person name="Kautmanova I."/>
            <person name="Kiss B."/>
            <person name="Kocsube S."/>
            <person name="Kotiranta H."/>
            <person name="LaButti K.M."/>
            <person name="Lechner B.E."/>
            <person name="Liimatainen K."/>
            <person name="Lipzen A."/>
            <person name="Lukacs Z."/>
            <person name="Mihaltcheva S."/>
            <person name="Morgado L.N."/>
            <person name="Niskanen T."/>
            <person name="Noordeloos M.E."/>
            <person name="Ohm R.A."/>
            <person name="Ortiz-Santana B."/>
            <person name="Ovrebo C."/>
            <person name="Racz N."/>
            <person name="Riley R."/>
            <person name="Savchenko A."/>
            <person name="Shiryaev A."/>
            <person name="Soop K."/>
            <person name="Spirin V."/>
            <person name="Szebenyi C."/>
            <person name="Tomsovsky M."/>
            <person name="Tulloss R.E."/>
            <person name="Uehling J."/>
            <person name="Grigoriev I.V."/>
            <person name="Vagvolgyi C."/>
            <person name="Papp T."/>
            <person name="Martin F.M."/>
            <person name="Miettinen O."/>
            <person name="Hibbett D.S."/>
            <person name="Nagy L.G."/>
        </authorList>
    </citation>
    <scope>NUCLEOTIDE SEQUENCE [LARGE SCALE GENOMIC DNA]</scope>
    <source>
        <strain evidence="13 14">CBS 121175</strain>
    </source>
</reference>
<protein>
    <submittedName>
        <fullName evidence="13">Uncharacterized protein</fullName>
    </submittedName>
</protein>
<name>A0A5C3L5Z4_COPMA</name>
<comment type="subcellular location">
    <subcellularLocation>
        <location evidence="2">Secreted</location>
    </subcellularLocation>
</comment>
<evidence type="ECO:0000256" key="3">
    <source>
        <dbReference type="ARBA" id="ARBA00022525"/>
    </source>
</evidence>
<dbReference type="GO" id="GO:0004497">
    <property type="term" value="F:monooxygenase activity"/>
    <property type="evidence" value="ECO:0007669"/>
    <property type="project" value="UniProtKB-KW"/>
</dbReference>
<evidence type="ECO:0000256" key="9">
    <source>
        <dbReference type="ARBA" id="ARBA00023157"/>
    </source>
</evidence>
<comment type="cofactor">
    <cofactor evidence="1">
        <name>Cu(2+)</name>
        <dbReference type="ChEBI" id="CHEBI:29036"/>
    </cofactor>
</comment>